<name>A0A8C9UP90_SPEDA</name>
<evidence type="ECO:0000256" key="4">
    <source>
        <dbReference type="ARBA" id="ARBA00022475"/>
    </source>
</evidence>
<dbReference type="PROSITE" id="PS50262">
    <property type="entry name" value="G_PROTEIN_RECEP_F1_2"/>
    <property type="match status" value="1"/>
</dbReference>
<reference evidence="15" key="2">
    <citation type="submission" date="2025-09" db="UniProtKB">
        <authorList>
            <consortium name="Ensembl"/>
        </authorList>
    </citation>
    <scope>IDENTIFICATION</scope>
</reference>
<feature type="transmembrane region" description="Helical" evidence="13">
    <location>
        <begin position="80"/>
        <end position="102"/>
    </location>
</feature>
<accession>A0A8C9UP90</accession>
<keyword evidence="7 13" id="KW-1133">Transmembrane helix</keyword>
<evidence type="ECO:0000259" key="14">
    <source>
        <dbReference type="PROSITE" id="PS50262"/>
    </source>
</evidence>
<feature type="transmembrane region" description="Helical" evidence="13">
    <location>
        <begin position="306"/>
        <end position="325"/>
    </location>
</feature>
<evidence type="ECO:0000256" key="7">
    <source>
        <dbReference type="ARBA" id="ARBA00022989"/>
    </source>
</evidence>
<keyword evidence="12 13" id="KW-0807">Transducer</keyword>
<protein>
    <recommendedName>
        <fullName evidence="13">Vomeronasal type-1 receptor</fullName>
    </recommendedName>
</protein>
<keyword evidence="10 13" id="KW-0675">Receptor</keyword>
<evidence type="ECO:0000256" key="10">
    <source>
        <dbReference type="ARBA" id="ARBA00023170"/>
    </source>
</evidence>
<dbReference type="Ensembl" id="ENSSDAT00000013866.1">
    <property type="protein sequence ID" value="ENSSDAP00000012253.1"/>
    <property type="gene ID" value="ENSSDAG00000011046.1"/>
</dbReference>
<dbReference type="GO" id="GO:0016503">
    <property type="term" value="F:pheromone receptor activity"/>
    <property type="evidence" value="ECO:0007669"/>
    <property type="project" value="InterPro"/>
</dbReference>
<dbReference type="PRINTS" id="PR01534">
    <property type="entry name" value="VOMERONASL1R"/>
</dbReference>
<dbReference type="PANTHER" id="PTHR24062">
    <property type="entry name" value="VOMERONASAL TYPE-1 RECEPTOR"/>
    <property type="match status" value="1"/>
</dbReference>
<keyword evidence="5 13" id="KW-0589">Pheromone response</keyword>
<feature type="transmembrane region" description="Helical" evidence="13">
    <location>
        <begin position="6"/>
        <end position="27"/>
    </location>
</feature>
<keyword evidence="11" id="KW-0325">Glycoprotein</keyword>
<evidence type="ECO:0000256" key="1">
    <source>
        <dbReference type="ARBA" id="ARBA00003878"/>
    </source>
</evidence>
<dbReference type="AlphaFoldDB" id="A0A8C9UP90"/>
<keyword evidence="4 13" id="KW-1003">Cell membrane</keyword>
<evidence type="ECO:0000256" key="9">
    <source>
        <dbReference type="ARBA" id="ARBA00023136"/>
    </source>
</evidence>
<keyword evidence="9 13" id="KW-0472">Membrane</keyword>
<dbReference type="InterPro" id="IPR017452">
    <property type="entry name" value="GPCR_Rhodpsn_7TM"/>
</dbReference>
<reference evidence="15" key="1">
    <citation type="submission" date="2025-08" db="UniProtKB">
        <authorList>
            <consortium name="Ensembl"/>
        </authorList>
    </citation>
    <scope>IDENTIFICATION</scope>
</reference>
<feature type="domain" description="G-protein coupled receptors family 1 profile" evidence="14">
    <location>
        <begin position="21"/>
        <end position="283"/>
    </location>
</feature>
<feature type="transmembrane region" description="Helical" evidence="13">
    <location>
        <begin position="226"/>
        <end position="245"/>
    </location>
</feature>
<dbReference type="GO" id="GO:0019236">
    <property type="term" value="P:response to pheromone"/>
    <property type="evidence" value="ECO:0007669"/>
    <property type="project" value="UniProtKB-KW"/>
</dbReference>
<keyword evidence="6 13" id="KW-0812">Transmembrane</keyword>
<evidence type="ECO:0000256" key="6">
    <source>
        <dbReference type="ARBA" id="ARBA00022692"/>
    </source>
</evidence>
<comment type="similarity">
    <text evidence="3 13">Belongs to the G-protein coupled receptor 1 family.</text>
</comment>
<dbReference type="FunFam" id="1.20.1070.10:FF:000033">
    <property type="entry name" value="Vomeronasal type-1 receptor"/>
    <property type="match status" value="1"/>
</dbReference>
<evidence type="ECO:0000256" key="2">
    <source>
        <dbReference type="ARBA" id="ARBA00004651"/>
    </source>
</evidence>
<dbReference type="InterPro" id="IPR004072">
    <property type="entry name" value="Vmron_rcpt_1"/>
</dbReference>
<evidence type="ECO:0000256" key="8">
    <source>
        <dbReference type="ARBA" id="ARBA00023040"/>
    </source>
</evidence>
<comment type="subcellular location">
    <subcellularLocation>
        <location evidence="2 13">Cell membrane</location>
        <topology evidence="2 13">Multi-pass membrane protein</topology>
    </subcellularLocation>
</comment>
<evidence type="ECO:0000256" key="11">
    <source>
        <dbReference type="ARBA" id="ARBA00023180"/>
    </source>
</evidence>
<evidence type="ECO:0000256" key="13">
    <source>
        <dbReference type="RuleBase" id="RU364061"/>
    </source>
</evidence>
<evidence type="ECO:0000256" key="5">
    <source>
        <dbReference type="ARBA" id="ARBA00022507"/>
    </source>
</evidence>
<evidence type="ECO:0000313" key="15">
    <source>
        <dbReference type="Ensembl" id="ENSSDAP00000012253.1"/>
    </source>
</evidence>
<dbReference type="Gene3D" id="1.20.1070.10">
    <property type="entry name" value="Rhodopsin 7-helix transmembrane proteins"/>
    <property type="match status" value="1"/>
</dbReference>
<evidence type="ECO:0000313" key="16">
    <source>
        <dbReference type="Proteomes" id="UP000694422"/>
    </source>
</evidence>
<dbReference type="GO" id="GO:0007606">
    <property type="term" value="P:sensory perception of chemical stimulus"/>
    <property type="evidence" value="ECO:0007669"/>
    <property type="project" value="UniProtKB-ARBA"/>
</dbReference>
<keyword evidence="16" id="KW-1185">Reference proteome</keyword>
<sequence length="338" mass="38692">MILHLVKGIIFMFLIGLGVVGNVLVLVNYMSLFRSTMKSIHLILIHLAFTNMITLFSKVMPRTITSFGLRSLVGDIACKIVVYFGRMARGLSICTTSLLTVVQAITISPRASRWRRLQPRSAWHILSLLLFLWILNSLISMNLPFSIKNINNMNTSQIISGYNYCYFHSQNSIIRWIFTGLMVLRDAVFQGVMGGASGHMVFLLHKHHQHVLHLQTSKLLHRTPPEVKASQSVLLLMLCFLFFYWTDCFLTLYVTFSIEKHFLEVIVLELVDLGYAILSPFVLIYRDGHLAECWRAHSKFEVILRFMLLYGLPPFPCNFPFFLPFPPTSSLVISTIIS</sequence>
<feature type="transmembrane region" description="Helical" evidence="13">
    <location>
        <begin position="265"/>
        <end position="285"/>
    </location>
</feature>
<proteinExistence type="inferred from homology"/>
<dbReference type="GO" id="GO:0005886">
    <property type="term" value="C:plasma membrane"/>
    <property type="evidence" value="ECO:0007669"/>
    <property type="project" value="UniProtKB-SubCell"/>
</dbReference>
<evidence type="ECO:0000256" key="3">
    <source>
        <dbReference type="ARBA" id="ARBA00010663"/>
    </source>
</evidence>
<feature type="transmembrane region" description="Helical" evidence="13">
    <location>
        <begin position="39"/>
        <end position="60"/>
    </location>
</feature>
<feature type="transmembrane region" description="Helical" evidence="13">
    <location>
        <begin position="123"/>
        <end position="143"/>
    </location>
</feature>
<keyword evidence="8 13" id="KW-0297">G-protein coupled receptor</keyword>
<evidence type="ECO:0000256" key="12">
    <source>
        <dbReference type="ARBA" id="ARBA00023224"/>
    </source>
</evidence>
<dbReference type="Pfam" id="PF03402">
    <property type="entry name" value="V1R"/>
    <property type="match status" value="1"/>
</dbReference>
<organism evidence="15 16">
    <name type="scientific">Spermophilus dauricus</name>
    <name type="common">Daurian ground squirrel</name>
    <dbReference type="NCBI Taxonomy" id="99837"/>
    <lineage>
        <taxon>Eukaryota</taxon>
        <taxon>Metazoa</taxon>
        <taxon>Chordata</taxon>
        <taxon>Craniata</taxon>
        <taxon>Vertebrata</taxon>
        <taxon>Euteleostomi</taxon>
        <taxon>Mammalia</taxon>
        <taxon>Eutheria</taxon>
        <taxon>Euarchontoglires</taxon>
        <taxon>Glires</taxon>
        <taxon>Rodentia</taxon>
        <taxon>Sciuromorpha</taxon>
        <taxon>Sciuridae</taxon>
        <taxon>Xerinae</taxon>
        <taxon>Marmotini</taxon>
        <taxon>Spermophilus</taxon>
    </lineage>
</organism>
<dbReference type="Proteomes" id="UP000694422">
    <property type="component" value="Unplaced"/>
</dbReference>
<comment type="function">
    <text evidence="1">Putative pheromone receptor.</text>
</comment>
<dbReference type="SUPFAM" id="SSF81321">
    <property type="entry name" value="Family A G protein-coupled receptor-like"/>
    <property type="match status" value="1"/>
</dbReference>